<feature type="compositionally biased region" description="Basic and acidic residues" evidence="1">
    <location>
        <begin position="83"/>
        <end position="96"/>
    </location>
</feature>
<evidence type="ECO:0000313" key="3">
    <source>
        <dbReference type="Proteomes" id="UP001279734"/>
    </source>
</evidence>
<feature type="region of interest" description="Disordered" evidence="1">
    <location>
        <begin position="63"/>
        <end position="96"/>
    </location>
</feature>
<dbReference type="EMBL" id="BSYO01000020">
    <property type="protein sequence ID" value="GMH19007.1"/>
    <property type="molecule type" value="Genomic_DNA"/>
</dbReference>
<organism evidence="2 3">
    <name type="scientific">Nepenthes gracilis</name>
    <name type="common">Slender pitcher plant</name>
    <dbReference type="NCBI Taxonomy" id="150966"/>
    <lineage>
        <taxon>Eukaryota</taxon>
        <taxon>Viridiplantae</taxon>
        <taxon>Streptophyta</taxon>
        <taxon>Embryophyta</taxon>
        <taxon>Tracheophyta</taxon>
        <taxon>Spermatophyta</taxon>
        <taxon>Magnoliopsida</taxon>
        <taxon>eudicotyledons</taxon>
        <taxon>Gunneridae</taxon>
        <taxon>Pentapetalae</taxon>
        <taxon>Caryophyllales</taxon>
        <taxon>Nepenthaceae</taxon>
        <taxon>Nepenthes</taxon>
    </lineage>
</organism>
<dbReference type="AlphaFoldDB" id="A0AAD3SYQ9"/>
<dbReference type="Proteomes" id="UP001279734">
    <property type="component" value="Unassembled WGS sequence"/>
</dbReference>
<proteinExistence type="predicted"/>
<keyword evidence="3" id="KW-1185">Reference proteome</keyword>
<gene>
    <name evidence="2" type="ORF">Nepgr_020848</name>
</gene>
<name>A0AAD3SYQ9_NEPGR</name>
<reference evidence="2" key="1">
    <citation type="submission" date="2023-05" db="EMBL/GenBank/DDBJ databases">
        <title>Nepenthes gracilis genome sequencing.</title>
        <authorList>
            <person name="Fukushima K."/>
        </authorList>
    </citation>
    <scope>NUCLEOTIDE SEQUENCE</scope>
    <source>
        <strain evidence="2">SING2019-196</strain>
    </source>
</reference>
<protein>
    <submittedName>
        <fullName evidence="2">Uncharacterized protein</fullName>
    </submittedName>
</protein>
<comment type="caution">
    <text evidence="2">The sequence shown here is derived from an EMBL/GenBank/DDBJ whole genome shotgun (WGS) entry which is preliminary data.</text>
</comment>
<evidence type="ECO:0000256" key="1">
    <source>
        <dbReference type="SAM" id="MobiDB-lite"/>
    </source>
</evidence>
<evidence type="ECO:0000313" key="2">
    <source>
        <dbReference type="EMBL" id="GMH19007.1"/>
    </source>
</evidence>
<sequence>MENIGIAFTYRHHMGLLRSECTATAILETSALLEIKDFDFRGKAIYGGSEVILTSKTKKIGDLSQTSKRGRSFDNANGEGEEKDSGGKKVEDMGEE</sequence>
<accession>A0AAD3SYQ9</accession>